<dbReference type="InterPro" id="IPR022399">
    <property type="entry name" value="TadA-like_ATPase"/>
</dbReference>
<dbReference type="AlphaFoldDB" id="A0AAE3YGJ3"/>
<feature type="domain" description="Bacterial type II secretion system protein E" evidence="2">
    <location>
        <begin position="68"/>
        <end position="338"/>
    </location>
</feature>
<dbReference type="Proteomes" id="UP001247307">
    <property type="component" value="Unassembled WGS sequence"/>
</dbReference>
<dbReference type="PANTHER" id="PTHR30486:SF6">
    <property type="entry name" value="TYPE IV PILUS RETRACTATION ATPASE PILT"/>
    <property type="match status" value="1"/>
</dbReference>
<dbReference type="PANTHER" id="PTHR30486">
    <property type="entry name" value="TWITCHING MOTILITY PROTEIN PILT"/>
    <property type="match status" value="1"/>
</dbReference>
<accession>A0AAE3YGJ3</accession>
<dbReference type="NCBIfam" id="TIGR03819">
    <property type="entry name" value="heli_sec_ATPase"/>
    <property type="match status" value="1"/>
</dbReference>
<evidence type="ECO:0000313" key="3">
    <source>
        <dbReference type="EMBL" id="MDR6892352.1"/>
    </source>
</evidence>
<sequence length="391" mass="41410">MRRWSEMAGLLFAKPRLVDSVRQDLVASGAEGVGALDVSRALGRKARLMGSDAVFEAAPGVSAHVLGMGPLQPFVEDPRVTDVLVNGPNRVWIDAGDGLTRVPAHFGSDDDVRALAQRLIALGGRRVDDAQPCADVHVLGCRVHAVLPPLASEGTLLSIRVARHEEAQLADFLGDGVQDVYVRELLEGLVRSRRNFLVSGATGSGKTTLLGVLLSLAGEGERIIIVEDSAELRPTHPHTVSLQARQANSDGRGEYTLADLVRQAMRMRPDRLVVGECRGAEVRDLLAAMNTGHVGSGGTLHANSTRAVPARLTAMGALAGMGMEATALQASSALDVLIHVRREGASRRICEVATLEVKDGELVVIPAAVLRGGTWRLEAGVDRVEALCNGS</sequence>
<name>A0AAE3YGJ3_9MICC</name>
<reference evidence="3" key="1">
    <citation type="submission" date="2023-07" db="EMBL/GenBank/DDBJ databases">
        <title>Sequencing the genomes of 1000 actinobacteria strains.</title>
        <authorList>
            <person name="Klenk H.-P."/>
        </authorList>
    </citation>
    <scope>NUCLEOTIDE SEQUENCE</scope>
    <source>
        <strain evidence="3">DSM 13988</strain>
    </source>
</reference>
<evidence type="ECO:0000313" key="4">
    <source>
        <dbReference type="Proteomes" id="UP001247307"/>
    </source>
</evidence>
<keyword evidence="4" id="KW-1185">Reference proteome</keyword>
<dbReference type="InterPro" id="IPR001482">
    <property type="entry name" value="T2SS/T4SS_dom"/>
</dbReference>
<comment type="similarity">
    <text evidence="1">Belongs to the GSP E family.</text>
</comment>
<proteinExistence type="inferred from homology"/>
<dbReference type="InterPro" id="IPR050921">
    <property type="entry name" value="T4SS_GSP_E_ATPase"/>
</dbReference>
<dbReference type="Gene3D" id="3.30.450.370">
    <property type="match status" value="1"/>
</dbReference>
<evidence type="ECO:0000259" key="2">
    <source>
        <dbReference type="Pfam" id="PF00437"/>
    </source>
</evidence>
<dbReference type="Pfam" id="PF00437">
    <property type="entry name" value="T2SSE"/>
    <property type="match status" value="1"/>
</dbReference>
<dbReference type="Gene3D" id="3.40.50.300">
    <property type="entry name" value="P-loop containing nucleotide triphosphate hydrolases"/>
    <property type="match status" value="1"/>
</dbReference>
<organism evidence="3 4">
    <name type="scientific">Falsarthrobacter nasiphocae</name>
    <dbReference type="NCBI Taxonomy" id="189863"/>
    <lineage>
        <taxon>Bacteria</taxon>
        <taxon>Bacillati</taxon>
        <taxon>Actinomycetota</taxon>
        <taxon>Actinomycetes</taxon>
        <taxon>Micrococcales</taxon>
        <taxon>Micrococcaceae</taxon>
        <taxon>Falsarthrobacter</taxon>
    </lineage>
</organism>
<dbReference type="GO" id="GO:0016887">
    <property type="term" value="F:ATP hydrolysis activity"/>
    <property type="evidence" value="ECO:0007669"/>
    <property type="project" value="InterPro"/>
</dbReference>
<evidence type="ECO:0000256" key="1">
    <source>
        <dbReference type="ARBA" id="ARBA00006611"/>
    </source>
</evidence>
<dbReference type="RefSeq" id="WP_309851227.1">
    <property type="nucleotide sequence ID" value="NZ_BAAAIU010000003.1"/>
</dbReference>
<protein>
    <submittedName>
        <fullName evidence="3">Pilus assembly protein CpaF</fullName>
    </submittedName>
</protein>
<dbReference type="InterPro" id="IPR027417">
    <property type="entry name" value="P-loop_NTPase"/>
</dbReference>
<dbReference type="EMBL" id="JAVDUI010000001">
    <property type="protein sequence ID" value="MDR6892352.1"/>
    <property type="molecule type" value="Genomic_DNA"/>
</dbReference>
<comment type="caution">
    <text evidence="3">The sequence shown here is derived from an EMBL/GenBank/DDBJ whole genome shotgun (WGS) entry which is preliminary data.</text>
</comment>
<dbReference type="CDD" id="cd01130">
    <property type="entry name" value="VirB11-like_ATPase"/>
    <property type="match status" value="1"/>
</dbReference>
<gene>
    <name evidence="3" type="ORF">J2S35_001292</name>
</gene>
<dbReference type="SUPFAM" id="SSF52540">
    <property type="entry name" value="P-loop containing nucleoside triphosphate hydrolases"/>
    <property type="match status" value="1"/>
</dbReference>